<evidence type="ECO:0000256" key="2">
    <source>
        <dbReference type="ARBA" id="ARBA00019841"/>
    </source>
</evidence>
<dbReference type="STRING" id="1249552.PS2015_1250"/>
<evidence type="ECO:0000259" key="6">
    <source>
        <dbReference type="Pfam" id="PF01368"/>
    </source>
</evidence>
<accession>A0A0S2KCJ7</accession>
<dbReference type="FunFam" id="3.90.1640.30:FF:000001">
    <property type="entry name" value="Single-stranded-DNA-specific exonuclease RecJ"/>
    <property type="match status" value="1"/>
</dbReference>
<proteinExistence type="inferred from homology"/>
<comment type="similarity">
    <text evidence="1">Belongs to the RecJ family.</text>
</comment>
<dbReference type="Gene3D" id="3.10.310.30">
    <property type="match status" value="1"/>
</dbReference>
<dbReference type="GO" id="GO:0003676">
    <property type="term" value="F:nucleic acid binding"/>
    <property type="evidence" value="ECO:0007669"/>
    <property type="project" value="InterPro"/>
</dbReference>
<keyword evidence="10" id="KW-1185">Reference proteome</keyword>
<dbReference type="InterPro" id="IPR003156">
    <property type="entry name" value="DHHA1_dom"/>
</dbReference>
<evidence type="ECO:0000256" key="3">
    <source>
        <dbReference type="ARBA" id="ARBA00022722"/>
    </source>
</evidence>
<dbReference type="Pfam" id="PF01368">
    <property type="entry name" value="DHH"/>
    <property type="match status" value="1"/>
</dbReference>
<organism evidence="9 10">
    <name type="scientific">Pseudohongiella spirulinae</name>
    <dbReference type="NCBI Taxonomy" id="1249552"/>
    <lineage>
        <taxon>Bacteria</taxon>
        <taxon>Pseudomonadati</taxon>
        <taxon>Pseudomonadota</taxon>
        <taxon>Gammaproteobacteria</taxon>
        <taxon>Pseudomonadales</taxon>
        <taxon>Pseudohongiellaceae</taxon>
        <taxon>Pseudohongiella</taxon>
    </lineage>
</organism>
<reference evidence="9 10" key="1">
    <citation type="submission" date="2015-11" db="EMBL/GenBank/DDBJ databases">
        <authorList>
            <person name="Zhang Y."/>
            <person name="Guo Z."/>
        </authorList>
    </citation>
    <scope>NUCLEOTIDE SEQUENCE [LARGE SCALE GENOMIC DNA]</scope>
    <source>
        <strain evidence="9 10">KCTC 32221</strain>
    </source>
</reference>
<evidence type="ECO:0000259" key="8">
    <source>
        <dbReference type="Pfam" id="PF17768"/>
    </source>
</evidence>
<dbReference type="Pfam" id="PF17768">
    <property type="entry name" value="RecJ_OB"/>
    <property type="match status" value="1"/>
</dbReference>
<dbReference type="Pfam" id="PF02272">
    <property type="entry name" value="DHHA1"/>
    <property type="match status" value="1"/>
</dbReference>
<dbReference type="GO" id="GO:0008409">
    <property type="term" value="F:5'-3' exonuclease activity"/>
    <property type="evidence" value="ECO:0007669"/>
    <property type="project" value="InterPro"/>
</dbReference>
<dbReference type="KEGG" id="pspi:PS2015_1250"/>
<dbReference type="GO" id="GO:0006281">
    <property type="term" value="P:DNA repair"/>
    <property type="evidence" value="ECO:0007669"/>
    <property type="project" value="InterPro"/>
</dbReference>
<dbReference type="InterPro" id="IPR004610">
    <property type="entry name" value="RecJ"/>
</dbReference>
<dbReference type="GO" id="GO:0006310">
    <property type="term" value="P:DNA recombination"/>
    <property type="evidence" value="ECO:0007669"/>
    <property type="project" value="InterPro"/>
</dbReference>
<keyword evidence="5 9" id="KW-0269">Exonuclease</keyword>
<feature type="domain" description="DHHA1" evidence="7">
    <location>
        <begin position="359"/>
        <end position="458"/>
    </location>
</feature>
<feature type="domain" description="RecJ OB" evidence="8">
    <location>
        <begin position="474"/>
        <end position="578"/>
    </location>
</feature>
<evidence type="ECO:0000313" key="9">
    <source>
        <dbReference type="EMBL" id="ALO45909.1"/>
    </source>
</evidence>
<evidence type="ECO:0000256" key="5">
    <source>
        <dbReference type="ARBA" id="ARBA00022839"/>
    </source>
</evidence>
<dbReference type="OrthoDB" id="9809852at2"/>
<keyword evidence="3" id="KW-0540">Nuclease</keyword>
<dbReference type="InterPro" id="IPR041122">
    <property type="entry name" value="RecJ_OB"/>
</dbReference>
<dbReference type="NCBIfam" id="TIGR00644">
    <property type="entry name" value="recJ"/>
    <property type="match status" value="1"/>
</dbReference>
<dbReference type="RefSeq" id="WP_058021403.1">
    <property type="nucleotide sequence ID" value="NZ_CP013189.1"/>
</dbReference>
<keyword evidence="4" id="KW-0378">Hydrolase</keyword>
<evidence type="ECO:0000313" key="10">
    <source>
        <dbReference type="Proteomes" id="UP000065641"/>
    </source>
</evidence>
<dbReference type="PANTHER" id="PTHR30255">
    <property type="entry name" value="SINGLE-STRANDED-DNA-SPECIFIC EXONUCLEASE RECJ"/>
    <property type="match status" value="1"/>
</dbReference>
<dbReference type="AlphaFoldDB" id="A0A0S2KCJ7"/>
<dbReference type="Gene3D" id="3.90.1640.30">
    <property type="match status" value="1"/>
</dbReference>
<dbReference type="InterPro" id="IPR001667">
    <property type="entry name" value="DDH_dom"/>
</dbReference>
<dbReference type="PATRIC" id="fig|1249552.3.peg.1255"/>
<name>A0A0S2KCJ7_9GAMM</name>
<feature type="domain" description="DDH" evidence="6">
    <location>
        <begin position="69"/>
        <end position="229"/>
    </location>
</feature>
<dbReference type="PANTHER" id="PTHR30255:SF2">
    <property type="entry name" value="SINGLE-STRANDED-DNA-SPECIFIC EXONUCLEASE RECJ"/>
    <property type="match status" value="1"/>
</dbReference>
<evidence type="ECO:0000256" key="1">
    <source>
        <dbReference type="ARBA" id="ARBA00005915"/>
    </source>
</evidence>
<dbReference type="InterPro" id="IPR038763">
    <property type="entry name" value="DHH_sf"/>
</dbReference>
<protein>
    <recommendedName>
        <fullName evidence="2">Single-stranded-DNA-specific exonuclease RecJ</fullName>
    </recommendedName>
</protein>
<dbReference type="SUPFAM" id="SSF64182">
    <property type="entry name" value="DHH phosphoesterases"/>
    <property type="match status" value="1"/>
</dbReference>
<dbReference type="InterPro" id="IPR051673">
    <property type="entry name" value="SSDNA_exonuclease_RecJ"/>
</dbReference>
<dbReference type="Proteomes" id="UP000065641">
    <property type="component" value="Chromosome"/>
</dbReference>
<evidence type="ECO:0000259" key="7">
    <source>
        <dbReference type="Pfam" id="PF02272"/>
    </source>
</evidence>
<dbReference type="EMBL" id="CP013189">
    <property type="protein sequence ID" value="ALO45909.1"/>
    <property type="molecule type" value="Genomic_DNA"/>
</dbReference>
<sequence>MLIERRPTRISDALQASLPPLLARLYGARNITDPTELELSAGRLLPPGDLLGLSQAVELLCQMLEQQGRVLVVSDFDVDGATSCAVVIRALSQMGFQHLDYIVPDRFTYGYGLSPEIVDLAVERHPDLIITVDNGISSIDGVDRARLAGIKVLITDHHLPPEDLPAADAIVNPNQRDCEFASKALAGVGVAFYLMLALRARLRETGWFEKNGLAEPRLADLLDLVALGTVADVVALDQNNRILVHEGLRRIRAGHACAGILALLELSGRNRSNLQASDLGFAVAPRLNAAGRLEDMSLGIACLLTDDPDSARRVARQLDTINTERKRIEADMREQALQTMNDLQAEMLSGQAALPAALCLYNPDWHQGVAGILASRVKEQFHRPVIIFANAGADADGNGELKGSARSIPGLHIRDLLDSVASRHPGLISKFGGHAMAAGLSLPESNLSAFIEAFQQAAAGQLDDAALQQKVLSDGELDIDAFSLQTAELLRQAGPWGQGFPAPLFDGEFSLIDQRLVGGFHLKMIVSPDGGQTMLDAIAFNIDSNVWPDPSKRKVTLVYRLDVNEFRGQQQLQLLVEHLL</sequence>
<evidence type="ECO:0000256" key="4">
    <source>
        <dbReference type="ARBA" id="ARBA00022801"/>
    </source>
</evidence>
<gene>
    <name evidence="9" type="ORF">PS2015_1250</name>
</gene>